<evidence type="ECO:0000256" key="1">
    <source>
        <dbReference type="ARBA" id="ARBA00001917"/>
    </source>
</evidence>
<dbReference type="OrthoDB" id="25826at2759"/>
<dbReference type="PANTHER" id="PTHR10578">
    <property type="entry name" value="S -2-HYDROXY-ACID OXIDASE-RELATED"/>
    <property type="match status" value="1"/>
</dbReference>
<dbReference type="InterPro" id="IPR037396">
    <property type="entry name" value="FMN_HAD"/>
</dbReference>
<keyword evidence="2" id="KW-0560">Oxidoreductase</keyword>
<comment type="cofactor">
    <cofactor evidence="1">
        <name>FMN</name>
        <dbReference type="ChEBI" id="CHEBI:58210"/>
    </cofactor>
</comment>
<sequence length="495" mass="54915">MNKDDLPPRTTPYYSKYQRDIFIKGAETGELPTFSTDPDLLEALPCPRWVWLSPGRRMLTRACAFCDDLQAKASETLTAGGKYYAVSNAGSSWTHYANREAFYRHRIVPRMLVDTNQRDMSCTLKLGTKTFTFDAPIGFAPIGINKIYHPLGELNSAHVARDLRLPYCLSTAGSQSIPDVAEANGDGTRFFQLYWPHDEELTISILKQAISSGFQACFLTLDTWQLAWRHGDVANANYAFYRGIGYELGKGNEVFQRRCKERGIELESPEAGQFWIDNVWCVARSLASPLFPDHPSDPTGIRRHGKAWSWEKLPWLIKTWKELSNGAPFVLKGIQSVADAKKAASIDGIDGIVVSNHAGRQVDGAVASLDALDEIVKSGVGEKLTVMFDSLLRVFFRALPGEEEGGCRLTDEIALELDRGVRGAADVAKALCLGAKMVFVGRLWVYGMGIAGEYGVRHVMKSLLADFDILFQSLKDFTRDALVHVPNANLPPAKL</sequence>
<dbReference type="Proteomes" id="UP000243876">
    <property type="component" value="Unassembled WGS sequence"/>
</dbReference>
<reference evidence="5" key="1">
    <citation type="submission" date="2015-02" db="EMBL/GenBank/DDBJ databases">
        <authorList>
            <person name="Gon?alves P."/>
        </authorList>
    </citation>
    <scope>NUCLEOTIDE SEQUENCE [LARGE SCALE GENOMIC DNA]</scope>
</reference>
<evidence type="ECO:0000256" key="2">
    <source>
        <dbReference type="ARBA" id="ARBA00023002"/>
    </source>
</evidence>
<dbReference type="PANTHER" id="PTHR10578:SF75">
    <property type="entry name" value="L-LACTATE DEHYDROGENASE (AFU_ORTHOLOGUE AFUA_4G07050)"/>
    <property type="match status" value="1"/>
</dbReference>
<dbReference type="InterPro" id="IPR000262">
    <property type="entry name" value="FMN-dep_DH"/>
</dbReference>
<gene>
    <name evidence="4" type="primary">SPOSA6832_02456</name>
</gene>
<dbReference type="PROSITE" id="PS51349">
    <property type="entry name" value="FMN_HYDROXY_ACID_DH_2"/>
    <property type="match status" value="1"/>
</dbReference>
<dbReference type="Pfam" id="PF01070">
    <property type="entry name" value="FMN_dh"/>
    <property type="match status" value="2"/>
</dbReference>
<feature type="domain" description="FMN hydroxy acid dehydrogenase" evidence="3">
    <location>
        <begin position="58"/>
        <end position="492"/>
    </location>
</feature>
<organism evidence="4 5">
    <name type="scientific">Sporidiobolus salmonicolor</name>
    <name type="common">Yeast-like fungus</name>
    <name type="synonym">Sporobolomyces salmonicolor</name>
    <dbReference type="NCBI Taxonomy" id="5005"/>
    <lineage>
        <taxon>Eukaryota</taxon>
        <taxon>Fungi</taxon>
        <taxon>Dikarya</taxon>
        <taxon>Basidiomycota</taxon>
        <taxon>Pucciniomycotina</taxon>
        <taxon>Microbotryomycetes</taxon>
        <taxon>Sporidiobolales</taxon>
        <taxon>Sporidiobolaceae</taxon>
        <taxon>Sporobolomyces</taxon>
    </lineage>
</organism>
<protein>
    <submittedName>
        <fullName evidence="4">SPOSA6832_02456-mRNA-1:cds</fullName>
    </submittedName>
</protein>
<feature type="non-terminal residue" evidence="4">
    <location>
        <position position="1"/>
    </location>
</feature>
<accession>A0A0D6EM46</accession>
<keyword evidence="5" id="KW-1185">Reference proteome</keyword>
<evidence type="ECO:0000313" key="4">
    <source>
        <dbReference type="EMBL" id="CEQ40793.1"/>
    </source>
</evidence>
<dbReference type="SUPFAM" id="SSF51395">
    <property type="entry name" value="FMN-linked oxidoreductases"/>
    <property type="match status" value="1"/>
</dbReference>
<evidence type="ECO:0000259" key="3">
    <source>
        <dbReference type="PROSITE" id="PS51349"/>
    </source>
</evidence>
<name>A0A0D6EM46_SPOSA</name>
<dbReference type="Gene3D" id="3.20.20.70">
    <property type="entry name" value="Aldolase class I"/>
    <property type="match status" value="1"/>
</dbReference>
<proteinExistence type="predicted"/>
<dbReference type="InterPro" id="IPR013785">
    <property type="entry name" value="Aldolase_TIM"/>
</dbReference>
<dbReference type="GO" id="GO:0016491">
    <property type="term" value="F:oxidoreductase activity"/>
    <property type="evidence" value="ECO:0007669"/>
    <property type="project" value="UniProtKB-KW"/>
</dbReference>
<dbReference type="EMBL" id="CENE01000009">
    <property type="protein sequence ID" value="CEQ40793.1"/>
    <property type="molecule type" value="Genomic_DNA"/>
</dbReference>
<dbReference type="AlphaFoldDB" id="A0A0D6EM46"/>
<evidence type="ECO:0000313" key="5">
    <source>
        <dbReference type="Proteomes" id="UP000243876"/>
    </source>
</evidence>